<dbReference type="GeneID" id="76148413"/>
<proteinExistence type="predicted"/>
<reference evidence="1 2" key="1">
    <citation type="journal article" date="2022" name="DNA Res.">
        <title>Genome analysis of five recently described species of the CUG-Ser clade uncovers Candida theae as a new hybrid lineage with pathogenic potential in the Candida parapsilosis species complex.</title>
        <authorList>
            <person name="Mixao V."/>
            <person name="Del Olmo V."/>
            <person name="Hegedusova E."/>
            <person name="Saus E."/>
            <person name="Pryszcz L."/>
            <person name="Cillingova A."/>
            <person name="Nosek J."/>
            <person name="Gabaldon T."/>
        </authorList>
    </citation>
    <scope>NUCLEOTIDE SEQUENCE [LARGE SCALE GENOMIC DNA]</scope>
    <source>
        <strain evidence="1 2">CBS 12239</strain>
    </source>
</reference>
<name>A0AAD5BJ31_9ASCO</name>
<protein>
    <submittedName>
        <fullName evidence="1">Uncharacterized protein</fullName>
    </submittedName>
</protein>
<dbReference type="Proteomes" id="UP001204833">
    <property type="component" value="Unassembled WGS sequence"/>
</dbReference>
<evidence type="ECO:0000313" key="1">
    <source>
        <dbReference type="EMBL" id="KAI5967513.1"/>
    </source>
</evidence>
<organism evidence="1 2">
    <name type="scientific">Candida theae</name>
    <dbReference type="NCBI Taxonomy" id="1198502"/>
    <lineage>
        <taxon>Eukaryota</taxon>
        <taxon>Fungi</taxon>
        <taxon>Dikarya</taxon>
        <taxon>Ascomycota</taxon>
        <taxon>Saccharomycotina</taxon>
        <taxon>Pichiomycetes</taxon>
        <taxon>Debaryomycetaceae</taxon>
        <taxon>Candida/Lodderomyces clade</taxon>
        <taxon>Candida</taxon>
    </lineage>
</organism>
<comment type="caution">
    <text evidence="1">The sequence shown here is derived from an EMBL/GenBank/DDBJ whole genome shotgun (WGS) entry which is preliminary data.</text>
</comment>
<dbReference type="RefSeq" id="XP_051611152.1">
    <property type="nucleotide sequence ID" value="XM_051752956.1"/>
</dbReference>
<dbReference type="EMBL" id="JAIHNG010000027">
    <property type="protein sequence ID" value="KAI5967513.1"/>
    <property type="molecule type" value="Genomic_DNA"/>
</dbReference>
<dbReference type="AlphaFoldDB" id="A0AAD5BJ31"/>
<evidence type="ECO:0000313" key="2">
    <source>
        <dbReference type="Proteomes" id="UP001204833"/>
    </source>
</evidence>
<sequence length="674" mass="77524">MSEFSQTMTHEDKLSKSLRLWSRKTRKEHNSIRVALEIIINEAIKLNNAANSSEELKQVPLNDDAREVDRRDDVIEAYKKPKYRYNMTSGTRQLKFGTPEMKIRRYFQYLQLQQYKTDHTEQSLDVVTKAKIVAKANREWRHVSSFERYVLKVNYENLLFKGKDISQDGESIVPVEESEGYDGVVHKILGEVEPGTEGKKKRRIPLLKLILNEMTGYVHVHGLCEFHVWNYYLGRECVSRVGVGDIIKCENVSEVIDQIEKEWIEMTVSQRNNIRMEYMNMLSRGKDLLHGKVVPIEEKRDAIDKPKQYLVVRIRGDSSSFNIFDCEVSPSKFTITQPSKLRFIKNTFVGNTIVVGDLNLVHAWNYFVYKQQQQQQQQKEPQHDGVYDAVQLQQGLMRQWNEQSDDKKKQQYLQEYKSLLVSGHDIYMGEKVPIETKMAKTGVKNLVVDVWGQPITLGTGANVKVAPLPITIDETHDKVLVLSDIADVHAYNYYLAKQLQEHSSQGGGEGGLDYSLIPRFQQEWLEFTPDHRRIYADEYLQLLSSGKDYAFGKIVPVANKLKLSIYSKPSKLVGPGTKSAFYPVTSAGKAQLAKSKEGVIVFDDKIYANALPYYMYSRKAVDTTAIDSSQIVDEWTEMSDKEKFEVQEAYDMMVDAGFAMVNGVLKDMRQEEDM</sequence>
<keyword evidence="2" id="KW-1185">Reference proteome</keyword>
<gene>
    <name evidence="1" type="ORF">KGF57_000353</name>
</gene>
<accession>A0AAD5BJ31</accession>